<dbReference type="Pfam" id="PF10724">
    <property type="entry name" value="DUF2516"/>
    <property type="match status" value="1"/>
</dbReference>
<dbReference type="AlphaFoldDB" id="A0A6J7HMM8"/>
<proteinExistence type="predicted"/>
<name>A0A6J7HMM8_9ZZZZ</name>
<protein>
    <submittedName>
        <fullName evidence="2">Unannotated protein</fullName>
    </submittedName>
</protein>
<evidence type="ECO:0000256" key="1">
    <source>
        <dbReference type="SAM" id="Phobius"/>
    </source>
</evidence>
<keyword evidence="1" id="KW-1133">Transmembrane helix</keyword>
<evidence type="ECO:0000313" key="2">
    <source>
        <dbReference type="EMBL" id="CAB4922281.1"/>
    </source>
</evidence>
<dbReference type="EMBL" id="CAFBMR010000072">
    <property type="protein sequence ID" value="CAB4922281.1"/>
    <property type="molecule type" value="Genomic_DNA"/>
</dbReference>
<feature type="transmembrane region" description="Helical" evidence="1">
    <location>
        <begin position="64"/>
        <end position="82"/>
    </location>
</feature>
<reference evidence="2" key="1">
    <citation type="submission" date="2020-05" db="EMBL/GenBank/DDBJ databases">
        <authorList>
            <person name="Chiriac C."/>
            <person name="Salcher M."/>
            <person name="Ghai R."/>
            <person name="Kavagutti S V."/>
        </authorList>
    </citation>
    <scope>NUCLEOTIDE SEQUENCE</scope>
</reference>
<accession>A0A6J7HMM8</accession>
<organism evidence="2">
    <name type="scientific">freshwater metagenome</name>
    <dbReference type="NCBI Taxonomy" id="449393"/>
    <lineage>
        <taxon>unclassified sequences</taxon>
        <taxon>metagenomes</taxon>
        <taxon>ecological metagenomes</taxon>
    </lineage>
</organism>
<keyword evidence="1" id="KW-0812">Transmembrane</keyword>
<feature type="transmembrane region" description="Helical" evidence="1">
    <location>
        <begin position="6"/>
        <end position="27"/>
    </location>
</feature>
<sequence>MFFDVTSNLIVMALWVIFGLVKIWAFIDCLRRRPDAFPAIGRASKVLWLILTGVSMLTGFLPGLTLGIFGIAGLVIALVYLFEVRPKIIAITQKRY</sequence>
<keyword evidence="1" id="KW-0472">Membrane</keyword>
<gene>
    <name evidence="2" type="ORF">UFOPK3610_01483</name>
</gene>
<dbReference type="InterPro" id="IPR019662">
    <property type="entry name" value="DUF2516"/>
</dbReference>